<evidence type="ECO:0000313" key="8">
    <source>
        <dbReference type="Proteomes" id="UP001519921"/>
    </source>
</evidence>
<dbReference type="InterPro" id="IPR049453">
    <property type="entry name" value="Memb_transporter_dom"/>
</dbReference>
<feature type="transmembrane region" description="Helical" evidence="5">
    <location>
        <begin position="87"/>
        <end position="105"/>
    </location>
</feature>
<dbReference type="RefSeq" id="WP_219777730.1">
    <property type="nucleotide sequence ID" value="NZ_JAHXPT010000001.1"/>
</dbReference>
<keyword evidence="2 5" id="KW-0812">Transmembrane</keyword>
<dbReference type="EMBL" id="JAHXPT010000001">
    <property type="protein sequence ID" value="MBW6408669.1"/>
    <property type="molecule type" value="Genomic_DNA"/>
</dbReference>
<feature type="transmembrane region" description="Helical" evidence="5">
    <location>
        <begin position="356"/>
        <end position="384"/>
    </location>
</feature>
<feature type="transmembrane region" description="Helical" evidence="5">
    <location>
        <begin position="32"/>
        <end position="53"/>
    </location>
</feature>
<dbReference type="Proteomes" id="UP001519921">
    <property type="component" value="Unassembled WGS sequence"/>
</dbReference>
<feature type="domain" description="Integral membrane bound transporter" evidence="6">
    <location>
        <begin position="362"/>
        <end position="481"/>
    </location>
</feature>
<proteinExistence type="predicted"/>
<evidence type="ECO:0000313" key="7">
    <source>
        <dbReference type="EMBL" id="MBW6408669.1"/>
    </source>
</evidence>
<organism evidence="7 8">
    <name type="scientific">Clostridium weizhouense</name>
    <dbReference type="NCBI Taxonomy" id="2859781"/>
    <lineage>
        <taxon>Bacteria</taxon>
        <taxon>Bacillati</taxon>
        <taxon>Bacillota</taxon>
        <taxon>Clostridia</taxon>
        <taxon>Eubacteriales</taxon>
        <taxon>Clostridiaceae</taxon>
        <taxon>Clostridium</taxon>
    </lineage>
</organism>
<evidence type="ECO:0000256" key="5">
    <source>
        <dbReference type="SAM" id="Phobius"/>
    </source>
</evidence>
<dbReference type="Pfam" id="PF13515">
    <property type="entry name" value="FUSC_2"/>
    <property type="match status" value="1"/>
</dbReference>
<protein>
    <submittedName>
        <fullName evidence="7">FUSC family protein</fullName>
    </submittedName>
</protein>
<name>A0ABS7AJ22_9CLOT</name>
<accession>A0ABS7AJ22</accession>
<feature type="transmembrane region" description="Helical" evidence="5">
    <location>
        <begin position="463"/>
        <end position="481"/>
    </location>
</feature>
<reference evidence="7 8" key="1">
    <citation type="submission" date="2021-07" db="EMBL/GenBank/DDBJ databases">
        <title>Clostridium weizhouense sp. nov., an anaerobic bacterium isolated from activated sludge of Petroleum wastewater.</title>
        <authorList>
            <person name="Li Q."/>
        </authorList>
    </citation>
    <scope>NUCLEOTIDE SEQUENCE [LARGE SCALE GENOMIC DNA]</scope>
    <source>
        <strain evidence="7 8">YB-6</strain>
    </source>
</reference>
<keyword evidence="8" id="KW-1185">Reference proteome</keyword>
<evidence type="ECO:0000256" key="1">
    <source>
        <dbReference type="ARBA" id="ARBA00004141"/>
    </source>
</evidence>
<evidence type="ECO:0000259" key="6">
    <source>
        <dbReference type="Pfam" id="PF13515"/>
    </source>
</evidence>
<keyword evidence="3 5" id="KW-1133">Transmembrane helix</keyword>
<evidence type="ECO:0000256" key="4">
    <source>
        <dbReference type="ARBA" id="ARBA00023136"/>
    </source>
</evidence>
<feature type="transmembrane region" description="Helical" evidence="5">
    <location>
        <begin position="65"/>
        <end position="81"/>
    </location>
</feature>
<gene>
    <name evidence="7" type="ORF">KYD98_01020</name>
</gene>
<sequence length="574" mass="67027">MLDCIVKKYKINIYSMLKHGSVAVITMLGVRILFGIKNIMLAFPIALTSTVLGRQNLQIKTFNKILRIIVIDLIIVIASFISTQNFFIGIIINITVIFLIMYIIFSPYDLTFYKPFLMLYVFTQYSYITLEELPLRILAVIFGILVIVSSNIIIKVNEVNKLGKSITNSISLINTQLNNILNQNFEESLIKECSKIMRELAYSIYITRHKNYLTTHLGKIQFELYINIEYFNLFLRTINELYKKEDIEKCEIKELIKIIENIIQYSNLYISIEYLTESINYFIKKYKEKSEYMFEICELLKELLKNFEELNALGNKEINRVYEEWEIINIDKNNKTSKEHLIYKGMRFNFAMRMSIAVTIGLTLANILGFYKIIWAVITIMSVIQPYYEYTISKTKERIIGNIIGILITGIIINLVNIRFITIIILIISLYLLYAFKEYYKISLFASIASICISSLSENINILLFYRVFYVIIGVTIVILINRVIFPYKLKEGIEELILKIDNLNTILINNSISILDGKENPNKIRDIIIHSTLLSEKLAIRNLNFNDEYIDRVVNINNEFIIQVGYRVLRSCN</sequence>
<keyword evidence="4 5" id="KW-0472">Membrane</keyword>
<evidence type="ECO:0000256" key="2">
    <source>
        <dbReference type="ARBA" id="ARBA00022692"/>
    </source>
</evidence>
<comment type="caution">
    <text evidence="7">The sequence shown here is derived from an EMBL/GenBank/DDBJ whole genome shotgun (WGS) entry which is preliminary data.</text>
</comment>
<comment type="subcellular location">
    <subcellularLocation>
        <location evidence="1">Membrane</location>
        <topology evidence="1">Multi-pass membrane protein</topology>
    </subcellularLocation>
</comment>
<evidence type="ECO:0000256" key="3">
    <source>
        <dbReference type="ARBA" id="ARBA00022989"/>
    </source>
</evidence>
<feature type="transmembrane region" description="Helical" evidence="5">
    <location>
        <begin position="404"/>
        <end position="432"/>
    </location>
</feature>
<feature type="transmembrane region" description="Helical" evidence="5">
    <location>
        <begin position="134"/>
        <end position="154"/>
    </location>
</feature>